<dbReference type="GO" id="GO:0016987">
    <property type="term" value="F:sigma factor activity"/>
    <property type="evidence" value="ECO:0007669"/>
    <property type="project" value="InterPro"/>
</dbReference>
<dbReference type="GO" id="GO:0003677">
    <property type="term" value="F:DNA binding"/>
    <property type="evidence" value="ECO:0007669"/>
    <property type="project" value="InterPro"/>
</dbReference>
<gene>
    <name evidence="5" type="ORF">FHE72_23580</name>
</gene>
<dbReference type="GO" id="GO:0006352">
    <property type="term" value="P:DNA-templated transcription initiation"/>
    <property type="evidence" value="ECO:0007669"/>
    <property type="project" value="InterPro"/>
</dbReference>
<keyword evidence="3" id="KW-0175">Coiled coil</keyword>
<protein>
    <submittedName>
        <fullName evidence="5">DUF134 domain-containing protein</fullName>
    </submittedName>
</protein>
<dbReference type="KEGG" id="bvq:FHE72_23580"/>
<feature type="coiled-coil region" evidence="3">
    <location>
        <begin position="14"/>
        <end position="51"/>
    </location>
</feature>
<evidence type="ECO:0000256" key="2">
    <source>
        <dbReference type="ARBA" id="ARBA00023163"/>
    </source>
</evidence>
<name>A0A6I6ULT5_9BACI</name>
<evidence type="ECO:0000259" key="4">
    <source>
        <dbReference type="Pfam" id="PF08281"/>
    </source>
</evidence>
<keyword evidence="1" id="KW-0805">Transcription regulation</keyword>
<dbReference type="Pfam" id="PF08281">
    <property type="entry name" value="Sigma70_r4_2"/>
    <property type="match status" value="1"/>
</dbReference>
<proteinExistence type="predicted"/>
<keyword evidence="5" id="KW-0614">Plasmid</keyword>
<dbReference type="InterPro" id="IPR000792">
    <property type="entry name" value="Tscrpt_reg_LuxR_C"/>
</dbReference>
<dbReference type="InterPro" id="IPR036388">
    <property type="entry name" value="WH-like_DNA-bd_sf"/>
</dbReference>
<dbReference type="EMBL" id="CP047395">
    <property type="protein sequence ID" value="QHE63975.1"/>
    <property type="molecule type" value="Genomic_DNA"/>
</dbReference>
<dbReference type="Gene3D" id="1.10.10.10">
    <property type="entry name" value="Winged helix-like DNA-binding domain superfamily/Winged helix DNA-binding domain"/>
    <property type="match status" value="1"/>
</dbReference>
<geneLocation type="plasmid" evidence="5 6">
    <name>p6</name>
</geneLocation>
<accession>A0A6I6ULT5</accession>
<dbReference type="Proteomes" id="UP000465062">
    <property type="component" value="Plasmid p6"/>
</dbReference>
<reference evidence="5 6" key="1">
    <citation type="submission" date="2019-06" db="EMBL/GenBank/DDBJ databases">
        <title>An operon consisting of a P-type ATPase gene and a transcriptional regular gene given the different cadmium resistance in Bacillus vietamensis 151-6 and Bacillus marisflavi 151-25.</title>
        <authorList>
            <person name="Yu X."/>
        </authorList>
    </citation>
    <scope>NUCLEOTIDE SEQUENCE [LARGE SCALE GENOMIC DNA]</scope>
    <source>
        <strain evidence="5 6">151-6</strain>
        <plasmid evidence="5 6">p6</plasmid>
    </source>
</reference>
<sequence>MNMRLLVIQHEEGLKSLRKMLKDTETILSQLENIRQDKKRTRAERKDAAKKILMYQADKSTINGMISEMMDKIEHMRTGRNPNSYNGVEHRKSYEHKSFSPDYFDTIPMTEVSYDEGDRDSKEEFIDYLLSDLTEKEKDTFLLVKYGYTQEDAAELLGVSKKTVWTRMKSAEKKIEIKAGIKLSTD</sequence>
<evidence type="ECO:0000256" key="1">
    <source>
        <dbReference type="ARBA" id="ARBA00023015"/>
    </source>
</evidence>
<dbReference type="InterPro" id="IPR016032">
    <property type="entry name" value="Sig_transdc_resp-reg_C-effctor"/>
</dbReference>
<organism evidence="5 6">
    <name type="scientific">Rossellomorea vietnamensis</name>
    <dbReference type="NCBI Taxonomy" id="218284"/>
    <lineage>
        <taxon>Bacteria</taxon>
        <taxon>Bacillati</taxon>
        <taxon>Bacillota</taxon>
        <taxon>Bacilli</taxon>
        <taxon>Bacillales</taxon>
        <taxon>Bacillaceae</taxon>
        <taxon>Rossellomorea</taxon>
    </lineage>
</organism>
<feature type="domain" description="RNA polymerase sigma factor 70 region 4 type 2" evidence="4">
    <location>
        <begin position="127"/>
        <end position="175"/>
    </location>
</feature>
<dbReference type="InterPro" id="IPR013249">
    <property type="entry name" value="RNA_pol_sigma70_r4_t2"/>
</dbReference>
<dbReference type="AlphaFoldDB" id="A0A6I6ULT5"/>
<keyword evidence="2" id="KW-0804">Transcription</keyword>
<evidence type="ECO:0000313" key="6">
    <source>
        <dbReference type="Proteomes" id="UP000465062"/>
    </source>
</evidence>
<dbReference type="PRINTS" id="PR00038">
    <property type="entry name" value="HTHLUXR"/>
</dbReference>
<dbReference type="SUPFAM" id="SSF46894">
    <property type="entry name" value="C-terminal effector domain of the bipartite response regulators"/>
    <property type="match status" value="1"/>
</dbReference>
<evidence type="ECO:0000256" key="3">
    <source>
        <dbReference type="SAM" id="Coils"/>
    </source>
</evidence>
<dbReference type="RefSeq" id="WP_159363398.1">
    <property type="nucleotide sequence ID" value="NZ_CP047395.1"/>
</dbReference>
<evidence type="ECO:0000313" key="5">
    <source>
        <dbReference type="EMBL" id="QHE63975.1"/>
    </source>
</evidence>